<evidence type="ECO:0000256" key="3">
    <source>
        <dbReference type="ARBA" id="ARBA00022679"/>
    </source>
</evidence>
<evidence type="ECO:0000256" key="5">
    <source>
        <dbReference type="ARBA" id="ARBA00022705"/>
    </source>
</evidence>
<dbReference type="SUPFAM" id="SSF52540">
    <property type="entry name" value="P-loop containing nucleoside triphosphate hydrolases"/>
    <property type="match status" value="1"/>
</dbReference>
<comment type="caution">
    <text evidence="9">The sequence shown here is derived from an EMBL/GenBank/DDBJ whole genome shotgun (WGS) entry which is preliminary data.</text>
</comment>
<evidence type="ECO:0000313" key="9">
    <source>
        <dbReference type="EMBL" id="MDY7224986.1"/>
    </source>
</evidence>
<evidence type="ECO:0000256" key="1">
    <source>
        <dbReference type="ARBA" id="ARBA00012417"/>
    </source>
</evidence>
<dbReference type="Pfam" id="PF13177">
    <property type="entry name" value="DNA_pol3_delta2"/>
    <property type="match status" value="1"/>
</dbReference>
<proteinExistence type="predicted"/>
<sequence length="344" mass="37526">MTLASVIGQPRAIDSLQAALRGGVVHHAYLFAGPEGVGKELAAVGLAQALTCPEQPNVGCGTCASCVRIAKGLHPDVTWLMPDEERVSRGLAGRSDFTGTPSRDIRVEQIRGLQERLALHGLESRRKVALIVSAQRMNESAQNAFLKTLEEPPSDTTMILIASAMDRLLPTIRSRCSKVHFGPLPVDLVAQRVQQERKLDPPTAALAAVMAGGSLGRALRLDLEGLARRKEVITRYEALKPDDALAVLRFAEEYGSSREEAEQALALLSLWLRDVARAKVGAEGLANMDLAALAHEASVRTHEAELHRRHSLIERAQGAIGQRNGSPRLQLERMLLEMFMREVR</sequence>
<keyword evidence="4 9" id="KW-0548">Nucleotidyltransferase</keyword>
<dbReference type="Pfam" id="PF09115">
    <property type="entry name" value="DNApol3-delta_C"/>
    <property type="match status" value="1"/>
</dbReference>
<dbReference type="InterPro" id="IPR004622">
    <property type="entry name" value="DNA_pol_HolB"/>
</dbReference>
<feature type="domain" description="DNA polymerase III delta subunit C-terminal" evidence="8">
    <location>
        <begin position="226"/>
        <end position="337"/>
    </location>
</feature>
<dbReference type="EC" id="2.7.7.7" evidence="1"/>
<dbReference type="PANTHER" id="PTHR11669">
    <property type="entry name" value="REPLICATION FACTOR C / DNA POLYMERASE III GAMMA-TAU SUBUNIT"/>
    <property type="match status" value="1"/>
</dbReference>
<dbReference type="InterPro" id="IPR027417">
    <property type="entry name" value="P-loop_NTPase"/>
</dbReference>
<reference evidence="9 10" key="1">
    <citation type="submission" date="2023-12" db="EMBL/GenBank/DDBJ databases">
        <title>the genome sequence of Hyalangium sp. s54d21.</title>
        <authorList>
            <person name="Zhang X."/>
        </authorList>
    </citation>
    <scope>NUCLEOTIDE SEQUENCE [LARGE SCALE GENOMIC DNA]</scope>
    <source>
        <strain evidence="10">s54d21</strain>
    </source>
</reference>
<evidence type="ECO:0000256" key="2">
    <source>
        <dbReference type="ARBA" id="ARBA00014363"/>
    </source>
</evidence>
<dbReference type="RefSeq" id="WP_321543710.1">
    <property type="nucleotide sequence ID" value="NZ_JAXIVS010000001.1"/>
</dbReference>
<keyword evidence="5" id="KW-0235">DNA replication</keyword>
<name>A0ABU5GVE1_9BACT</name>
<accession>A0ABU5GVE1</accession>
<keyword evidence="10" id="KW-1185">Reference proteome</keyword>
<dbReference type="Gene3D" id="3.40.50.300">
    <property type="entry name" value="P-loop containing nucleotide triphosphate hydrolases"/>
    <property type="match status" value="1"/>
</dbReference>
<dbReference type="InterPro" id="IPR050238">
    <property type="entry name" value="DNA_Rep/Repair_Clamp_Loader"/>
</dbReference>
<evidence type="ECO:0000256" key="6">
    <source>
        <dbReference type="ARBA" id="ARBA00022932"/>
    </source>
</evidence>
<protein>
    <recommendedName>
        <fullName evidence="2">DNA polymerase III subunit delta'</fullName>
        <ecNumber evidence="1">2.7.7.7</ecNumber>
    </recommendedName>
</protein>
<evidence type="ECO:0000256" key="4">
    <source>
        <dbReference type="ARBA" id="ARBA00022695"/>
    </source>
</evidence>
<evidence type="ECO:0000256" key="7">
    <source>
        <dbReference type="ARBA" id="ARBA00049244"/>
    </source>
</evidence>
<dbReference type="PANTHER" id="PTHR11669:SF8">
    <property type="entry name" value="DNA POLYMERASE III SUBUNIT DELTA"/>
    <property type="match status" value="1"/>
</dbReference>
<keyword evidence="3 9" id="KW-0808">Transferase</keyword>
<comment type="catalytic activity">
    <reaction evidence="7">
        <text>DNA(n) + a 2'-deoxyribonucleoside 5'-triphosphate = DNA(n+1) + diphosphate</text>
        <dbReference type="Rhea" id="RHEA:22508"/>
        <dbReference type="Rhea" id="RHEA-COMP:17339"/>
        <dbReference type="Rhea" id="RHEA-COMP:17340"/>
        <dbReference type="ChEBI" id="CHEBI:33019"/>
        <dbReference type="ChEBI" id="CHEBI:61560"/>
        <dbReference type="ChEBI" id="CHEBI:173112"/>
        <dbReference type="EC" id="2.7.7.7"/>
    </reaction>
</comment>
<evidence type="ECO:0000259" key="8">
    <source>
        <dbReference type="Pfam" id="PF09115"/>
    </source>
</evidence>
<evidence type="ECO:0000313" key="10">
    <source>
        <dbReference type="Proteomes" id="UP001291309"/>
    </source>
</evidence>
<dbReference type="EMBL" id="JAXIVS010000001">
    <property type="protein sequence ID" value="MDY7224986.1"/>
    <property type="molecule type" value="Genomic_DNA"/>
</dbReference>
<dbReference type="NCBIfam" id="TIGR00678">
    <property type="entry name" value="holB"/>
    <property type="match status" value="1"/>
</dbReference>
<dbReference type="InterPro" id="IPR015199">
    <property type="entry name" value="DNA_pol_III_delta_C"/>
</dbReference>
<organism evidence="9 10">
    <name type="scientific">Hyalangium rubrum</name>
    <dbReference type="NCBI Taxonomy" id="3103134"/>
    <lineage>
        <taxon>Bacteria</taxon>
        <taxon>Pseudomonadati</taxon>
        <taxon>Myxococcota</taxon>
        <taxon>Myxococcia</taxon>
        <taxon>Myxococcales</taxon>
        <taxon>Cystobacterineae</taxon>
        <taxon>Archangiaceae</taxon>
        <taxon>Hyalangium</taxon>
    </lineage>
</organism>
<dbReference type="Proteomes" id="UP001291309">
    <property type="component" value="Unassembled WGS sequence"/>
</dbReference>
<gene>
    <name evidence="9" type="primary">holB</name>
    <name evidence="9" type="ORF">SYV04_01275</name>
</gene>
<keyword evidence="6" id="KW-0239">DNA-directed DNA polymerase</keyword>
<dbReference type="GO" id="GO:0003887">
    <property type="term" value="F:DNA-directed DNA polymerase activity"/>
    <property type="evidence" value="ECO:0007669"/>
    <property type="project" value="UniProtKB-EC"/>
</dbReference>